<dbReference type="EMBL" id="JAHWQX010000004">
    <property type="protein sequence ID" value="MBW3098747.1"/>
    <property type="molecule type" value="Genomic_DNA"/>
</dbReference>
<keyword evidence="5" id="KW-1185">Reference proteome</keyword>
<evidence type="ECO:0000313" key="5">
    <source>
        <dbReference type="Proteomes" id="UP001430804"/>
    </source>
</evidence>
<protein>
    <submittedName>
        <fullName evidence="4">Exopolyphosphatase</fullName>
        <ecNumber evidence="4">3.6.1.11</ecNumber>
    </submittedName>
</protein>
<dbReference type="Pfam" id="PF02541">
    <property type="entry name" value="Ppx-GppA"/>
    <property type="match status" value="1"/>
</dbReference>
<dbReference type="InterPro" id="IPR022371">
    <property type="entry name" value="Exopolyphosphatase"/>
</dbReference>
<dbReference type="PANTHER" id="PTHR30005:SF0">
    <property type="entry name" value="RETROGRADE REGULATION PROTEIN 2"/>
    <property type="match status" value="1"/>
</dbReference>
<organism evidence="4 5">
    <name type="scientific">Pseudohoeflea coraliihabitans</name>
    <dbReference type="NCBI Taxonomy" id="2860393"/>
    <lineage>
        <taxon>Bacteria</taxon>
        <taxon>Pseudomonadati</taxon>
        <taxon>Pseudomonadota</taxon>
        <taxon>Alphaproteobacteria</taxon>
        <taxon>Hyphomicrobiales</taxon>
        <taxon>Rhizobiaceae</taxon>
        <taxon>Pseudohoeflea</taxon>
    </lineage>
</organism>
<reference evidence="4" key="1">
    <citation type="submission" date="2021-07" db="EMBL/GenBank/DDBJ databases">
        <title>Pseudohoeflea marina sp. nov. a polyhydroxyalcanoate-producing bacterium.</title>
        <authorList>
            <person name="Zheng W."/>
            <person name="Yu S."/>
            <person name="Huang Y."/>
        </authorList>
    </citation>
    <scope>NUCLEOTIDE SEQUENCE</scope>
    <source>
        <strain evidence="4">DP4N28-3</strain>
    </source>
</reference>
<dbReference type="GO" id="GO:0004309">
    <property type="term" value="F:exopolyphosphatase activity"/>
    <property type="evidence" value="ECO:0007669"/>
    <property type="project" value="UniProtKB-EC"/>
</dbReference>
<dbReference type="Proteomes" id="UP001430804">
    <property type="component" value="Unassembled WGS sequence"/>
</dbReference>
<evidence type="ECO:0000256" key="1">
    <source>
        <dbReference type="ARBA" id="ARBA00022801"/>
    </source>
</evidence>
<keyword evidence="1 4" id="KW-0378">Hydrolase</keyword>
<dbReference type="InterPro" id="IPR050273">
    <property type="entry name" value="GppA/Ppx_hydrolase"/>
</dbReference>
<dbReference type="EC" id="3.6.1.11" evidence="4"/>
<dbReference type="PANTHER" id="PTHR30005">
    <property type="entry name" value="EXOPOLYPHOSPHATASE"/>
    <property type="match status" value="1"/>
</dbReference>
<dbReference type="InterPro" id="IPR048951">
    <property type="entry name" value="Ppx_C"/>
</dbReference>
<evidence type="ECO:0000259" key="3">
    <source>
        <dbReference type="Pfam" id="PF21697"/>
    </source>
</evidence>
<sequence>MVISEAQGRIQGIHPVAVVDIGSNSVRLVIYEGLNRSPAMLFNEKVFCGLGRGLAGSNRMDDAAIERAIAALRRFRALANQARATEIHALATAAAREADNGADFIERAEATLGCSINVLSGGEEAKYSAYGVISGYHRPDGIAGDLGGGSLELVDVRGHHYSGGVTLPLGGLRLAELSGESVSKARQIARQHLEAANVLSAGTGRRFYAVGGTWRNIAKLHMQMTDYPLHMMQAYEIGCDEMLAFLDEVAEMKPSGKLPLKSISRNRRPLLPYGAVTLQETLRIMRPETVSFSALGVREGYLFSLLGDDDRRRDPLLTASRELAVLRARSPRHARELAEWTGAMMPVFGVEESEEDARYRQAACLLADISWRAHPDYRGPQALNIIAHSALSGISHAGRAYIALANYYRFEGLTDDSASEPLAAIAGPRYVELAKLLGGVLRVLYLCSASMHGVVPRLRFEPAGPDDDGADIVLVLPADMVDFLGERLDGRLSQLGKLTGRTLRARLSSDG</sequence>
<feature type="domain" description="Ppx/GppA phosphatase N-terminal" evidence="2">
    <location>
        <begin position="30"/>
        <end position="306"/>
    </location>
</feature>
<proteinExistence type="predicted"/>
<dbReference type="CDD" id="cd24052">
    <property type="entry name" value="ASKHA_NBD_HpPPX-GppA-like"/>
    <property type="match status" value="1"/>
</dbReference>
<gene>
    <name evidence="4" type="primary">ppx</name>
    <name evidence="4" type="ORF">KY465_15790</name>
</gene>
<accession>A0ABS6WS03</accession>
<dbReference type="Pfam" id="PF21697">
    <property type="entry name" value="Ppx_C"/>
    <property type="match status" value="1"/>
</dbReference>
<comment type="caution">
    <text evidence="4">The sequence shown here is derived from an EMBL/GenBank/DDBJ whole genome shotgun (WGS) entry which is preliminary data.</text>
</comment>
<evidence type="ECO:0000259" key="2">
    <source>
        <dbReference type="Pfam" id="PF02541"/>
    </source>
</evidence>
<evidence type="ECO:0000313" key="4">
    <source>
        <dbReference type="EMBL" id="MBW3098747.1"/>
    </source>
</evidence>
<dbReference type="NCBIfam" id="TIGR03706">
    <property type="entry name" value="exo_poly_only"/>
    <property type="match status" value="1"/>
</dbReference>
<name>A0ABS6WS03_9HYPH</name>
<dbReference type="InterPro" id="IPR003695">
    <property type="entry name" value="Ppx_GppA_N"/>
</dbReference>
<dbReference type="RefSeq" id="WP_219203063.1">
    <property type="nucleotide sequence ID" value="NZ_JAHWQX010000004.1"/>
</dbReference>
<feature type="domain" description="Exopolyphosphatase C-terminal" evidence="3">
    <location>
        <begin position="316"/>
        <end position="503"/>
    </location>
</feature>